<keyword evidence="3" id="KW-1185">Reference proteome</keyword>
<feature type="region of interest" description="Disordered" evidence="1">
    <location>
        <begin position="1"/>
        <end position="54"/>
    </location>
</feature>
<protein>
    <submittedName>
        <fullName evidence="2">Uncharacterized protein</fullName>
    </submittedName>
</protein>
<dbReference type="AlphaFoldDB" id="A0AAJ0BC02"/>
<accession>A0AAJ0BC02</accession>
<organism evidence="2 3">
    <name type="scientific">Echria macrotheca</name>
    <dbReference type="NCBI Taxonomy" id="438768"/>
    <lineage>
        <taxon>Eukaryota</taxon>
        <taxon>Fungi</taxon>
        <taxon>Dikarya</taxon>
        <taxon>Ascomycota</taxon>
        <taxon>Pezizomycotina</taxon>
        <taxon>Sordariomycetes</taxon>
        <taxon>Sordariomycetidae</taxon>
        <taxon>Sordariales</taxon>
        <taxon>Schizotheciaceae</taxon>
        <taxon>Echria</taxon>
    </lineage>
</organism>
<name>A0AAJ0BC02_9PEZI</name>
<reference evidence="2" key="1">
    <citation type="submission" date="2023-06" db="EMBL/GenBank/DDBJ databases">
        <title>Genome-scale phylogeny and comparative genomics of the fungal order Sordariales.</title>
        <authorList>
            <consortium name="Lawrence Berkeley National Laboratory"/>
            <person name="Hensen N."/>
            <person name="Bonometti L."/>
            <person name="Westerberg I."/>
            <person name="Brannstrom I.O."/>
            <person name="Guillou S."/>
            <person name="Cros-Aarteil S."/>
            <person name="Calhoun S."/>
            <person name="Haridas S."/>
            <person name="Kuo A."/>
            <person name="Mondo S."/>
            <person name="Pangilinan J."/>
            <person name="Riley R."/>
            <person name="Labutti K."/>
            <person name="Andreopoulos B."/>
            <person name="Lipzen A."/>
            <person name="Chen C."/>
            <person name="Yanf M."/>
            <person name="Daum C."/>
            <person name="Ng V."/>
            <person name="Clum A."/>
            <person name="Steindorff A."/>
            <person name="Ohm R."/>
            <person name="Martin F."/>
            <person name="Silar P."/>
            <person name="Natvig D."/>
            <person name="Lalanne C."/>
            <person name="Gautier V."/>
            <person name="Ament-Velasquez S.L."/>
            <person name="Kruys A."/>
            <person name="Hutchinson M.I."/>
            <person name="Powell A.J."/>
            <person name="Barry K."/>
            <person name="Miller A.N."/>
            <person name="Grigoriev I.V."/>
            <person name="Debuchy R."/>
            <person name="Gladieux P."/>
            <person name="Thoren M.H."/>
            <person name="Johannesson H."/>
        </authorList>
    </citation>
    <scope>NUCLEOTIDE SEQUENCE</scope>
    <source>
        <strain evidence="2">PSN4</strain>
    </source>
</reference>
<evidence type="ECO:0000313" key="2">
    <source>
        <dbReference type="EMBL" id="KAK1753967.1"/>
    </source>
</evidence>
<dbReference type="PANTHER" id="PTHR38166">
    <property type="entry name" value="C2H2-TYPE DOMAIN-CONTAINING PROTEIN-RELATED"/>
    <property type="match status" value="1"/>
</dbReference>
<gene>
    <name evidence="2" type="ORF">QBC47DRAFT_385281</name>
</gene>
<proteinExistence type="predicted"/>
<comment type="caution">
    <text evidence="2">The sequence shown here is derived from an EMBL/GenBank/DDBJ whole genome shotgun (WGS) entry which is preliminary data.</text>
</comment>
<dbReference type="Proteomes" id="UP001239445">
    <property type="component" value="Unassembled WGS sequence"/>
</dbReference>
<sequence>MRTPSPSMATPIDFFTTSSPRRTTPEFSGADRDRDGWSPTSKRNPTWEAAADGSKNFSDLGVCASLWPPLTPEAEDLGTRDNPKHPPPSPAVVAGARRCRRRLRSGSESKLPSLSCPFYKFDPRSHRECRAFILRRVKDIKQHIHRKHTPQSGLEFEAAEPKVHWDNIVLHTHQQGPSFSHGASHPTRVITDYQKEELKKYLGRGKPIQEQWYEIWDILFPGQSRPRTIHLDSINNSQEGRLRMLRRVWETHKVEILSAASFSPVDVPSGVQHPGFGRNILNPWCGSSHPSWLQSNSLVITANPTAAAIACSESRMRWCPFDQVVDAFLERVKEEMTDDVDVSVSVADKGGLPFDNEVGEVTCPLPSMQPVLYPGVNDYLENTGSVFWQNSAAPDPEFPSVDLTQGTIAAASGGITYDFSADVSGIPW</sequence>
<dbReference type="EMBL" id="MU839836">
    <property type="protein sequence ID" value="KAK1753967.1"/>
    <property type="molecule type" value="Genomic_DNA"/>
</dbReference>
<evidence type="ECO:0000313" key="3">
    <source>
        <dbReference type="Proteomes" id="UP001239445"/>
    </source>
</evidence>
<feature type="compositionally biased region" description="Polar residues" evidence="1">
    <location>
        <begin position="15"/>
        <end position="26"/>
    </location>
</feature>
<evidence type="ECO:0000256" key="1">
    <source>
        <dbReference type="SAM" id="MobiDB-lite"/>
    </source>
</evidence>
<dbReference type="PANTHER" id="PTHR38166:SF1">
    <property type="entry name" value="C2H2-TYPE DOMAIN-CONTAINING PROTEIN"/>
    <property type="match status" value="1"/>
</dbReference>
<feature type="region of interest" description="Disordered" evidence="1">
    <location>
        <begin position="71"/>
        <end position="110"/>
    </location>
</feature>